<dbReference type="EMBL" id="HBUF01324253">
    <property type="protein sequence ID" value="CAG6695588.1"/>
    <property type="molecule type" value="Transcribed_RNA"/>
</dbReference>
<dbReference type="EMBL" id="HBUF01660278">
    <property type="protein sequence ID" value="CAG6788507.1"/>
    <property type="molecule type" value="Transcribed_RNA"/>
</dbReference>
<organism evidence="1">
    <name type="scientific">Cacopsylla melanoneura</name>
    <dbReference type="NCBI Taxonomy" id="428564"/>
    <lineage>
        <taxon>Eukaryota</taxon>
        <taxon>Metazoa</taxon>
        <taxon>Ecdysozoa</taxon>
        <taxon>Arthropoda</taxon>
        <taxon>Hexapoda</taxon>
        <taxon>Insecta</taxon>
        <taxon>Pterygota</taxon>
        <taxon>Neoptera</taxon>
        <taxon>Paraneoptera</taxon>
        <taxon>Hemiptera</taxon>
        <taxon>Sternorrhyncha</taxon>
        <taxon>Psylloidea</taxon>
        <taxon>Psyllidae</taxon>
        <taxon>Psyllinae</taxon>
        <taxon>Cacopsylla</taxon>
    </lineage>
</organism>
<dbReference type="EMBL" id="HBUF01324255">
    <property type="protein sequence ID" value="CAG6695592.1"/>
    <property type="molecule type" value="Transcribed_RNA"/>
</dbReference>
<dbReference type="EMBL" id="HBUF01660279">
    <property type="protein sequence ID" value="CAG6788509.1"/>
    <property type="molecule type" value="Transcribed_RNA"/>
</dbReference>
<name>A0A8D9BN58_9HEMI</name>
<dbReference type="AlphaFoldDB" id="A0A8D9BN58"/>
<evidence type="ECO:0000313" key="1">
    <source>
        <dbReference type="EMBL" id="CAG6788509.1"/>
    </source>
</evidence>
<dbReference type="EMBL" id="HBUF01108338">
    <property type="protein sequence ID" value="CAG6639664.1"/>
    <property type="molecule type" value="Transcribed_RNA"/>
</dbReference>
<sequence length="120" mass="12989">MQGGAIFPGRCHLFVHLCAGGAQYRSVLCHQVSDELLRKLAQGPLASRDRLVHLLHPVYPHCDPVSRSTDTGESSVLDRVCRALAVATVHVPSGTCPVCNSGTDHLHLLHSDHCNHLGEK</sequence>
<accession>A0A8D9BN58</accession>
<protein>
    <submittedName>
        <fullName evidence="1">Uncharacterized protein</fullName>
    </submittedName>
</protein>
<proteinExistence type="predicted"/>
<reference evidence="1" key="1">
    <citation type="submission" date="2021-05" db="EMBL/GenBank/DDBJ databases">
        <authorList>
            <person name="Alioto T."/>
            <person name="Alioto T."/>
            <person name="Gomez Garrido J."/>
        </authorList>
    </citation>
    <scope>NUCLEOTIDE SEQUENCE</scope>
</reference>
<dbReference type="EMBL" id="HBUF01660280">
    <property type="protein sequence ID" value="CAG6788511.1"/>
    <property type="molecule type" value="Transcribed_RNA"/>
</dbReference>
<dbReference type="EMBL" id="HBUF01108339">
    <property type="protein sequence ID" value="CAG6639666.1"/>
    <property type="molecule type" value="Transcribed_RNA"/>
</dbReference>
<dbReference type="EMBL" id="HBUF01324254">
    <property type="protein sequence ID" value="CAG6695590.1"/>
    <property type="molecule type" value="Transcribed_RNA"/>
</dbReference>